<feature type="region of interest" description="Disordered" evidence="1">
    <location>
        <begin position="1"/>
        <end position="91"/>
    </location>
</feature>
<reference evidence="3" key="1">
    <citation type="submission" date="2010-08" db="EMBL/GenBank/DDBJ databases">
        <authorList>
            <consortium name="Caenorhabditis japonica Sequencing Consortium"/>
            <person name="Wilson R.K."/>
        </authorList>
    </citation>
    <scope>NUCLEOTIDE SEQUENCE [LARGE SCALE GENOMIC DNA]</scope>
    <source>
        <strain evidence="3">DF5081</strain>
    </source>
</reference>
<dbReference type="Proteomes" id="UP000005237">
    <property type="component" value="Unassembled WGS sequence"/>
</dbReference>
<reference evidence="2" key="2">
    <citation type="submission" date="2022-06" db="UniProtKB">
        <authorList>
            <consortium name="EnsemblMetazoa"/>
        </authorList>
    </citation>
    <scope>IDENTIFICATION</scope>
    <source>
        <strain evidence="2">DF5081</strain>
    </source>
</reference>
<name>A0A8R1I4L2_CAEJA</name>
<proteinExistence type="predicted"/>
<feature type="compositionally biased region" description="Polar residues" evidence="1">
    <location>
        <begin position="57"/>
        <end position="79"/>
    </location>
</feature>
<evidence type="ECO:0000313" key="3">
    <source>
        <dbReference type="Proteomes" id="UP000005237"/>
    </source>
</evidence>
<protein>
    <submittedName>
        <fullName evidence="2">Uncharacterized protein</fullName>
    </submittedName>
</protein>
<sequence>MARNGRTPPCPTPTPAPTIAQCHSIPAIRIERTKDESAMADEIVSAPKPTPPPRSVTYGNSLAAPTTSIAPRQQRQTSTRSHDNDMKRSASVPKLLMRRNYNYNYNICSVPGIVVLKGNINEGEKSSG</sequence>
<accession>A0A8R1I4L2</accession>
<organism evidence="2 3">
    <name type="scientific">Caenorhabditis japonica</name>
    <dbReference type="NCBI Taxonomy" id="281687"/>
    <lineage>
        <taxon>Eukaryota</taxon>
        <taxon>Metazoa</taxon>
        <taxon>Ecdysozoa</taxon>
        <taxon>Nematoda</taxon>
        <taxon>Chromadorea</taxon>
        <taxon>Rhabditida</taxon>
        <taxon>Rhabditina</taxon>
        <taxon>Rhabditomorpha</taxon>
        <taxon>Rhabditoidea</taxon>
        <taxon>Rhabditidae</taxon>
        <taxon>Peloderinae</taxon>
        <taxon>Caenorhabditis</taxon>
    </lineage>
</organism>
<dbReference type="AlphaFoldDB" id="A0A8R1I4L2"/>
<evidence type="ECO:0000256" key="1">
    <source>
        <dbReference type="SAM" id="MobiDB-lite"/>
    </source>
</evidence>
<keyword evidence="3" id="KW-1185">Reference proteome</keyword>
<evidence type="ECO:0000313" key="2">
    <source>
        <dbReference type="EnsemblMetazoa" id="CJA22329.1"/>
    </source>
</evidence>
<dbReference type="EnsemblMetazoa" id="CJA22329.1">
    <property type="protein sequence ID" value="CJA22329.1"/>
    <property type="gene ID" value="WBGene00177901"/>
</dbReference>